<dbReference type="SUPFAM" id="SSF52980">
    <property type="entry name" value="Restriction endonuclease-like"/>
    <property type="match status" value="1"/>
</dbReference>
<evidence type="ECO:0000259" key="1">
    <source>
        <dbReference type="Pfam" id="PF13173"/>
    </source>
</evidence>
<dbReference type="Gene3D" id="3.40.50.300">
    <property type="entry name" value="P-loop containing nucleotide triphosphate hydrolases"/>
    <property type="match status" value="1"/>
</dbReference>
<name>A0A1M6QNH8_9BACT</name>
<gene>
    <name evidence="3" type="ORF">SAMN05720469_102175</name>
</gene>
<dbReference type="InterPro" id="IPR011335">
    <property type="entry name" value="Restrct_endonuc-II-like"/>
</dbReference>
<keyword evidence="4" id="KW-1185">Reference proteome</keyword>
<dbReference type="AlphaFoldDB" id="A0A1M6QNH8"/>
<dbReference type="Proteomes" id="UP000184275">
    <property type="component" value="Unassembled WGS sequence"/>
</dbReference>
<evidence type="ECO:0000259" key="2">
    <source>
        <dbReference type="Pfam" id="PF13635"/>
    </source>
</evidence>
<dbReference type="RefSeq" id="WP_073302239.1">
    <property type="nucleotide sequence ID" value="NZ_FRAW01000002.1"/>
</dbReference>
<dbReference type="PANTHER" id="PTHR33295:SF7">
    <property type="entry name" value="ATPASE"/>
    <property type="match status" value="1"/>
</dbReference>
<sequence length="442" mass="51425">MIFKRKMYATMLQWKNKRPGKTALLLKGARRVGKSTLVEEFAKREYKSYILVDFSRKSKEIDDLFSNMMDLDFFFLRLQNIFGVSLHKRESVIIFDEVQMQPLARQAIKHLVKDGRYDYIETGSLLSLKKNIKGIVIPSEEHAETLYPLDFEEFYWAIGNTVSLGQMHDAFMMKRPMGEAVHRRWMRDLRLYMLVGGMPQAVEAYLQSNDMSAVDEVKRGILEIYESDFFRIDPSGRASKIFSAIPAQLNSNASRYQFGKTIKRQSSDKTKELIAEIESSKTVTIAHHVNDPQVGMGMFADFNVYKMFLADTGLFVTLAFKDKLYTENEIYRKLLSDKLESNMGYVYENLVAQMLKTKGYEVFYYTFPTENKHNYEIDFLLTKGKKIVPIEVKSSGYKTHKSLDMFCEKFSSRIGERILLYTKDYQKDGPVTCLPIYYTPFL</sequence>
<evidence type="ECO:0000313" key="4">
    <source>
        <dbReference type="Proteomes" id="UP000184275"/>
    </source>
</evidence>
<feature type="domain" description="AAA" evidence="1">
    <location>
        <begin position="22"/>
        <end position="154"/>
    </location>
</feature>
<dbReference type="Pfam" id="PF13173">
    <property type="entry name" value="AAA_14"/>
    <property type="match status" value="1"/>
</dbReference>
<organism evidence="3 4">
    <name type="scientific">Fibrobacter intestinalis</name>
    <dbReference type="NCBI Taxonomy" id="28122"/>
    <lineage>
        <taxon>Bacteria</taxon>
        <taxon>Pseudomonadati</taxon>
        <taxon>Fibrobacterota</taxon>
        <taxon>Fibrobacteria</taxon>
        <taxon>Fibrobacterales</taxon>
        <taxon>Fibrobacteraceae</taxon>
        <taxon>Fibrobacter</taxon>
    </lineage>
</organism>
<accession>A0A1M6QNH8</accession>
<protein>
    <submittedName>
        <fullName evidence="3">Uncharacterized protein</fullName>
    </submittedName>
</protein>
<dbReference type="Pfam" id="PF13635">
    <property type="entry name" value="DUF4143"/>
    <property type="match status" value="1"/>
</dbReference>
<dbReference type="PANTHER" id="PTHR33295">
    <property type="entry name" value="ATPASE"/>
    <property type="match status" value="1"/>
</dbReference>
<feature type="domain" description="DUF4143" evidence="2">
    <location>
        <begin position="228"/>
        <end position="395"/>
    </location>
</feature>
<dbReference type="InterPro" id="IPR041682">
    <property type="entry name" value="AAA_14"/>
</dbReference>
<proteinExistence type="predicted"/>
<dbReference type="InterPro" id="IPR027417">
    <property type="entry name" value="P-loop_NTPase"/>
</dbReference>
<evidence type="ECO:0000313" key="3">
    <source>
        <dbReference type="EMBL" id="SHK21849.1"/>
    </source>
</evidence>
<dbReference type="InterPro" id="IPR025420">
    <property type="entry name" value="DUF4143"/>
</dbReference>
<dbReference type="EMBL" id="FRAW01000002">
    <property type="protein sequence ID" value="SHK21849.1"/>
    <property type="molecule type" value="Genomic_DNA"/>
</dbReference>
<dbReference type="SUPFAM" id="SSF52540">
    <property type="entry name" value="P-loop containing nucleoside triphosphate hydrolases"/>
    <property type="match status" value="1"/>
</dbReference>
<reference evidence="4" key="1">
    <citation type="submission" date="2016-11" db="EMBL/GenBank/DDBJ databases">
        <authorList>
            <person name="Varghese N."/>
            <person name="Submissions S."/>
        </authorList>
    </citation>
    <scope>NUCLEOTIDE SEQUENCE [LARGE SCALE GENOMIC DNA]</scope>
    <source>
        <strain evidence="4">UWOS</strain>
    </source>
</reference>